<comment type="subcellular location">
    <subcellularLocation>
        <location evidence="8">Cell projection</location>
        <location evidence="8">Kinocilium</location>
    </subcellularLocation>
    <subcellularLocation>
        <location evidence="1">Cytoplasm</location>
        <location evidence="1">Cytoskeleton</location>
        <location evidence="1">Flagellum axoneme</location>
    </subcellularLocation>
</comment>
<keyword evidence="4" id="KW-0282">Flagellum</keyword>
<evidence type="ECO:0000313" key="12">
    <source>
        <dbReference type="Proteomes" id="UP000193642"/>
    </source>
</evidence>
<dbReference type="InterPro" id="IPR006802">
    <property type="entry name" value="Radial_spoke"/>
</dbReference>
<keyword evidence="5" id="KW-0969">Cilium</keyword>
<keyword evidence="6" id="KW-0206">Cytoskeleton</keyword>
<comment type="similarity">
    <text evidence="9">Belongs to the flagellar radial spoke RSP9 family.</text>
</comment>
<dbReference type="InterPro" id="IPR055316">
    <property type="entry name" value="RSP9"/>
</dbReference>
<proteinExistence type="inferred from homology"/>
<dbReference type="Pfam" id="PF04712">
    <property type="entry name" value="Radial_spoke"/>
    <property type="match status" value="1"/>
</dbReference>
<evidence type="ECO:0000256" key="6">
    <source>
        <dbReference type="ARBA" id="ARBA00023212"/>
    </source>
</evidence>
<keyword evidence="7" id="KW-0966">Cell projection</keyword>
<evidence type="ECO:0000256" key="5">
    <source>
        <dbReference type="ARBA" id="ARBA00023069"/>
    </source>
</evidence>
<protein>
    <recommendedName>
        <fullName evidence="10">Radial spoke head protein 9 homolog</fullName>
    </recommendedName>
</protein>
<evidence type="ECO:0000256" key="1">
    <source>
        <dbReference type="ARBA" id="ARBA00004611"/>
    </source>
</evidence>
<sequence>MATLDISDIPQHFSIAGVTLNAQERAVMTTSLKVKAEAEKLEHLSFWGKILAIQKDYMLAQASGSNFFDRKFFYSFDLVNWLQLPEVTPEEMAVIDKVTKRFTGDPAFEFSLATEEVEGEEKPKGQTISEEKRLSGVIQLMNYEVQIVPRGAYFRDGNLTLQLNPMFTGLQQSELGELTNYCHFREGFNINKKTAEERARNFDETIDIFDSIAGDDPRGVWTISAERGGSVALLRSLLWPGYVFFHTPSPVKWGGMYYGWGLKNANIGFMLP</sequence>
<keyword evidence="3" id="KW-0970">Cilium biogenesis/degradation</keyword>
<comment type="caution">
    <text evidence="11">The sequence shown here is derived from an EMBL/GenBank/DDBJ whole genome shotgun (WGS) entry which is preliminary data.</text>
</comment>
<dbReference type="STRING" id="329046.A0A1Y2CX84"/>
<reference evidence="11 12" key="1">
    <citation type="submission" date="2016-07" db="EMBL/GenBank/DDBJ databases">
        <title>Pervasive Adenine N6-methylation of Active Genes in Fungi.</title>
        <authorList>
            <consortium name="DOE Joint Genome Institute"/>
            <person name="Mondo S.J."/>
            <person name="Dannebaum R.O."/>
            <person name="Kuo R.C."/>
            <person name="Labutti K."/>
            <person name="Haridas S."/>
            <person name="Kuo A."/>
            <person name="Salamov A."/>
            <person name="Ahrendt S.R."/>
            <person name="Lipzen A."/>
            <person name="Sullivan W."/>
            <person name="Andreopoulos W.B."/>
            <person name="Clum A."/>
            <person name="Lindquist E."/>
            <person name="Daum C."/>
            <person name="Ramamoorthy G.K."/>
            <person name="Gryganskyi A."/>
            <person name="Culley D."/>
            <person name="Magnuson J.K."/>
            <person name="James T.Y."/>
            <person name="O'Malley M.A."/>
            <person name="Stajich J.E."/>
            <person name="Spatafora J.W."/>
            <person name="Visel A."/>
            <person name="Grigoriev I.V."/>
        </authorList>
    </citation>
    <scope>NUCLEOTIDE SEQUENCE [LARGE SCALE GENOMIC DNA]</scope>
    <source>
        <strain evidence="11 12">JEL800</strain>
    </source>
</reference>
<evidence type="ECO:0000256" key="4">
    <source>
        <dbReference type="ARBA" id="ARBA00022846"/>
    </source>
</evidence>
<dbReference type="AlphaFoldDB" id="A0A1Y2CX84"/>
<keyword evidence="12" id="KW-1185">Reference proteome</keyword>
<evidence type="ECO:0000256" key="8">
    <source>
        <dbReference type="ARBA" id="ARBA00037822"/>
    </source>
</evidence>
<dbReference type="PANTHER" id="PTHR22069:SF0">
    <property type="entry name" value="RADIAL SPOKE HEAD PROTEIN 9 HOMOLOG"/>
    <property type="match status" value="1"/>
</dbReference>
<dbReference type="GO" id="GO:0001534">
    <property type="term" value="C:radial spoke"/>
    <property type="evidence" value="ECO:0007669"/>
    <property type="project" value="InterPro"/>
</dbReference>
<organism evidence="11 12">
    <name type="scientific">Rhizoclosmatium globosum</name>
    <dbReference type="NCBI Taxonomy" id="329046"/>
    <lineage>
        <taxon>Eukaryota</taxon>
        <taxon>Fungi</taxon>
        <taxon>Fungi incertae sedis</taxon>
        <taxon>Chytridiomycota</taxon>
        <taxon>Chytridiomycota incertae sedis</taxon>
        <taxon>Chytridiomycetes</taxon>
        <taxon>Chytridiales</taxon>
        <taxon>Chytriomycetaceae</taxon>
        <taxon>Rhizoclosmatium</taxon>
    </lineage>
</organism>
<evidence type="ECO:0000256" key="3">
    <source>
        <dbReference type="ARBA" id="ARBA00022794"/>
    </source>
</evidence>
<dbReference type="Proteomes" id="UP000193642">
    <property type="component" value="Unassembled WGS sequence"/>
</dbReference>
<evidence type="ECO:0000256" key="7">
    <source>
        <dbReference type="ARBA" id="ARBA00023273"/>
    </source>
</evidence>
<gene>
    <name evidence="11" type="ORF">BCR33DRAFT_694426</name>
</gene>
<dbReference type="GO" id="GO:0044458">
    <property type="term" value="P:motile cilium assembly"/>
    <property type="evidence" value="ECO:0007669"/>
    <property type="project" value="TreeGrafter"/>
</dbReference>
<evidence type="ECO:0000256" key="10">
    <source>
        <dbReference type="ARBA" id="ARBA00041080"/>
    </source>
</evidence>
<evidence type="ECO:0000256" key="9">
    <source>
        <dbReference type="ARBA" id="ARBA00038319"/>
    </source>
</evidence>
<name>A0A1Y2CX84_9FUNG</name>
<accession>A0A1Y2CX84</accession>
<dbReference type="GO" id="GO:0060294">
    <property type="term" value="P:cilium movement involved in cell motility"/>
    <property type="evidence" value="ECO:0007669"/>
    <property type="project" value="InterPro"/>
</dbReference>
<keyword evidence="2" id="KW-0963">Cytoplasm</keyword>
<evidence type="ECO:0000256" key="2">
    <source>
        <dbReference type="ARBA" id="ARBA00022490"/>
    </source>
</evidence>
<dbReference type="GO" id="GO:0035082">
    <property type="term" value="P:axoneme assembly"/>
    <property type="evidence" value="ECO:0007669"/>
    <property type="project" value="InterPro"/>
</dbReference>
<dbReference type="OrthoDB" id="10258956at2759"/>
<dbReference type="PANTHER" id="PTHR22069">
    <property type="entry name" value="MITOCHONDRIAL RIBOSOMAL PROTEIN S18"/>
    <property type="match status" value="1"/>
</dbReference>
<dbReference type="EMBL" id="MCGO01000005">
    <property type="protein sequence ID" value="ORY51649.1"/>
    <property type="molecule type" value="Genomic_DNA"/>
</dbReference>
<evidence type="ECO:0000313" key="11">
    <source>
        <dbReference type="EMBL" id="ORY51649.1"/>
    </source>
</evidence>